<dbReference type="AlphaFoldDB" id="X6MWT4"/>
<feature type="region of interest" description="Disordered" evidence="1">
    <location>
        <begin position="90"/>
        <end position="139"/>
    </location>
</feature>
<name>X6MWT4_RETFI</name>
<reference evidence="2 3" key="1">
    <citation type="journal article" date="2013" name="Curr. Biol.">
        <title>The Genome of the Foraminiferan Reticulomyxa filosa.</title>
        <authorList>
            <person name="Glockner G."/>
            <person name="Hulsmann N."/>
            <person name="Schleicher M."/>
            <person name="Noegel A.A."/>
            <person name="Eichinger L."/>
            <person name="Gallinger C."/>
            <person name="Pawlowski J."/>
            <person name="Sierra R."/>
            <person name="Euteneuer U."/>
            <person name="Pillet L."/>
            <person name="Moustafa A."/>
            <person name="Platzer M."/>
            <person name="Groth M."/>
            <person name="Szafranski K."/>
            <person name="Schliwa M."/>
        </authorList>
    </citation>
    <scope>NUCLEOTIDE SEQUENCE [LARGE SCALE GENOMIC DNA]</scope>
</reference>
<feature type="region of interest" description="Disordered" evidence="1">
    <location>
        <begin position="26"/>
        <end position="47"/>
    </location>
</feature>
<dbReference type="EMBL" id="ASPP01014881">
    <property type="protein sequence ID" value="ETO18458.1"/>
    <property type="molecule type" value="Genomic_DNA"/>
</dbReference>
<proteinExistence type="predicted"/>
<dbReference type="Proteomes" id="UP000023152">
    <property type="component" value="Unassembled WGS sequence"/>
</dbReference>
<feature type="compositionally biased region" description="Acidic residues" evidence="1">
    <location>
        <begin position="33"/>
        <end position="42"/>
    </location>
</feature>
<feature type="compositionally biased region" description="Polar residues" evidence="1">
    <location>
        <begin position="105"/>
        <end position="117"/>
    </location>
</feature>
<feature type="compositionally biased region" description="Basic and acidic residues" evidence="1">
    <location>
        <begin position="90"/>
        <end position="101"/>
    </location>
</feature>
<feature type="non-terminal residue" evidence="2">
    <location>
        <position position="139"/>
    </location>
</feature>
<sequence length="139" mass="14766">MVCVFVTAHLWCECILYNGGGRKKKGDATLLNDSDDDEEEEEERVKIKTKTKGRISLKAKPNDNTNRYDTGNLFNKTGIATAKPKVIAKGAEKNAKTKPEASKGLSLTQNTNANKSALPSDGAGGAIATNAGLSKKGLV</sequence>
<protein>
    <submittedName>
        <fullName evidence="2">Uncharacterized protein</fullName>
    </submittedName>
</protein>
<evidence type="ECO:0000313" key="3">
    <source>
        <dbReference type="Proteomes" id="UP000023152"/>
    </source>
</evidence>
<organism evidence="2 3">
    <name type="scientific">Reticulomyxa filosa</name>
    <dbReference type="NCBI Taxonomy" id="46433"/>
    <lineage>
        <taxon>Eukaryota</taxon>
        <taxon>Sar</taxon>
        <taxon>Rhizaria</taxon>
        <taxon>Retaria</taxon>
        <taxon>Foraminifera</taxon>
        <taxon>Monothalamids</taxon>
        <taxon>Reticulomyxidae</taxon>
        <taxon>Reticulomyxa</taxon>
    </lineage>
</organism>
<accession>X6MWT4</accession>
<gene>
    <name evidence="2" type="ORF">RFI_18807</name>
</gene>
<comment type="caution">
    <text evidence="2">The sequence shown here is derived from an EMBL/GenBank/DDBJ whole genome shotgun (WGS) entry which is preliminary data.</text>
</comment>
<evidence type="ECO:0000256" key="1">
    <source>
        <dbReference type="SAM" id="MobiDB-lite"/>
    </source>
</evidence>
<evidence type="ECO:0000313" key="2">
    <source>
        <dbReference type="EMBL" id="ETO18458.1"/>
    </source>
</evidence>
<keyword evidence="3" id="KW-1185">Reference proteome</keyword>